<name>A0A1Y0I9V4_9GAMM</name>
<accession>A0A1Y0I9V4</accession>
<reference evidence="9 10" key="1">
    <citation type="submission" date="2017-05" db="EMBL/GenBank/DDBJ databases">
        <title>Genomic insights into alkan degradation activity of Oleiphilus messinensis.</title>
        <authorList>
            <person name="Kozyavkin S.A."/>
            <person name="Slesarev A.I."/>
            <person name="Golyshin P.N."/>
            <person name="Korzhenkov A."/>
            <person name="Golyshina O.N."/>
            <person name="Toshchakov S.V."/>
        </authorList>
    </citation>
    <scope>NUCLEOTIDE SEQUENCE [LARGE SCALE GENOMIC DNA]</scope>
    <source>
        <strain evidence="9 10">ME102</strain>
    </source>
</reference>
<protein>
    <submittedName>
        <fullName evidence="9">TonB system-dependent transport protein</fullName>
    </submittedName>
</protein>
<evidence type="ECO:0000313" key="9">
    <source>
        <dbReference type="EMBL" id="ARU56949.1"/>
    </source>
</evidence>
<keyword evidence="6" id="KW-0813">Transport</keyword>
<dbReference type="GO" id="GO:0017038">
    <property type="term" value="P:protein import"/>
    <property type="evidence" value="ECO:0007669"/>
    <property type="project" value="TreeGrafter"/>
</dbReference>
<comment type="similarity">
    <text evidence="6">Belongs to the exbB/tolQ family.</text>
</comment>
<evidence type="ECO:0000256" key="6">
    <source>
        <dbReference type="RuleBase" id="RU004057"/>
    </source>
</evidence>
<gene>
    <name evidence="9" type="ORF">OLMES_2904</name>
</gene>
<evidence type="ECO:0000256" key="1">
    <source>
        <dbReference type="ARBA" id="ARBA00004651"/>
    </source>
</evidence>
<keyword evidence="10" id="KW-1185">Reference proteome</keyword>
<keyword evidence="4 7" id="KW-1133">Transmembrane helix</keyword>
<evidence type="ECO:0000256" key="2">
    <source>
        <dbReference type="ARBA" id="ARBA00022475"/>
    </source>
</evidence>
<evidence type="ECO:0000259" key="8">
    <source>
        <dbReference type="Pfam" id="PF01618"/>
    </source>
</evidence>
<dbReference type="InterPro" id="IPR050790">
    <property type="entry name" value="ExbB/TolQ_transport"/>
</dbReference>
<keyword evidence="6" id="KW-0653">Protein transport</keyword>
<organism evidence="9 10">
    <name type="scientific">Oleiphilus messinensis</name>
    <dbReference type="NCBI Taxonomy" id="141451"/>
    <lineage>
        <taxon>Bacteria</taxon>
        <taxon>Pseudomonadati</taxon>
        <taxon>Pseudomonadota</taxon>
        <taxon>Gammaproteobacteria</taxon>
        <taxon>Oceanospirillales</taxon>
        <taxon>Oleiphilaceae</taxon>
        <taxon>Oleiphilus</taxon>
    </lineage>
</organism>
<evidence type="ECO:0000313" key="10">
    <source>
        <dbReference type="Proteomes" id="UP000196027"/>
    </source>
</evidence>
<evidence type="ECO:0000256" key="3">
    <source>
        <dbReference type="ARBA" id="ARBA00022692"/>
    </source>
</evidence>
<dbReference type="AlphaFoldDB" id="A0A1Y0I9V4"/>
<dbReference type="OrthoDB" id="4045at2"/>
<dbReference type="RefSeq" id="WP_087461897.1">
    <property type="nucleotide sequence ID" value="NZ_CP021425.1"/>
</dbReference>
<feature type="domain" description="MotA/TolQ/ExbB proton channel" evidence="8">
    <location>
        <begin position="98"/>
        <end position="180"/>
    </location>
</feature>
<feature type="transmembrane region" description="Helical" evidence="7">
    <location>
        <begin position="24"/>
        <end position="46"/>
    </location>
</feature>
<dbReference type="PANTHER" id="PTHR30625">
    <property type="entry name" value="PROTEIN TOLQ"/>
    <property type="match status" value="1"/>
</dbReference>
<proteinExistence type="inferred from homology"/>
<dbReference type="Proteomes" id="UP000196027">
    <property type="component" value="Chromosome"/>
</dbReference>
<feature type="transmembrane region" description="Helical" evidence="7">
    <location>
        <begin position="153"/>
        <end position="172"/>
    </location>
</feature>
<keyword evidence="2" id="KW-1003">Cell membrane</keyword>
<dbReference type="KEGG" id="ome:OLMES_2904"/>
<dbReference type="GO" id="GO:0005886">
    <property type="term" value="C:plasma membrane"/>
    <property type="evidence" value="ECO:0007669"/>
    <property type="project" value="UniProtKB-SubCell"/>
</dbReference>
<evidence type="ECO:0000256" key="7">
    <source>
        <dbReference type="SAM" id="Phobius"/>
    </source>
</evidence>
<keyword evidence="3 7" id="KW-0812">Transmembrane</keyword>
<dbReference type="PANTHER" id="PTHR30625:SF18">
    <property type="entry name" value="TONB2 ENERGY TRANSDUCTION SYSTEM INNER MEMBRANE COMPONENT EXBB"/>
    <property type="match status" value="1"/>
</dbReference>
<feature type="transmembrane region" description="Helical" evidence="7">
    <location>
        <begin position="109"/>
        <end position="133"/>
    </location>
</feature>
<dbReference type="InterPro" id="IPR002898">
    <property type="entry name" value="MotA_ExbB_proton_chnl"/>
</dbReference>
<comment type="subcellular location">
    <subcellularLocation>
        <location evidence="1">Cell membrane</location>
        <topology evidence="1">Multi-pass membrane protein</topology>
    </subcellularLocation>
    <subcellularLocation>
        <location evidence="6">Membrane</location>
        <topology evidence="6">Multi-pass membrane protein</topology>
    </subcellularLocation>
</comment>
<evidence type="ECO:0000256" key="4">
    <source>
        <dbReference type="ARBA" id="ARBA00022989"/>
    </source>
</evidence>
<keyword evidence="5 7" id="KW-0472">Membrane</keyword>
<dbReference type="Pfam" id="PF01618">
    <property type="entry name" value="MotA_ExbB"/>
    <property type="match status" value="1"/>
</dbReference>
<dbReference type="EMBL" id="CP021425">
    <property type="protein sequence ID" value="ARU56949.1"/>
    <property type="molecule type" value="Genomic_DNA"/>
</dbReference>
<sequence length="189" mass="21179">MSALDLLLLRAFQDVRYFLEQGGVVLQIILIVTFILWVLIVERLIFFGIHYSSVRKKAELLWESLPIHHRHEKSRAQLRRDQWIANRSRDRIVSVIGLQLHRNIALIKVLVLICPLLGLLGTVTGMLDIFAAISTHGHGSARAMADGISKATLPTMAGMATGIVGVIAITLLSRFAVREKLKLYDHLTI</sequence>
<evidence type="ECO:0000256" key="5">
    <source>
        <dbReference type="ARBA" id="ARBA00023136"/>
    </source>
</evidence>